<comment type="caution">
    <text evidence="6">The sequence shown here is derived from an EMBL/GenBank/DDBJ whole genome shotgun (WGS) entry which is preliminary data.</text>
</comment>
<dbReference type="PROSITE" id="PS00903">
    <property type="entry name" value="CYT_DCMP_DEAMINASES_1"/>
    <property type="match status" value="1"/>
</dbReference>
<dbReference type="AlphaFoldDB" id="A0A4T0IGJ3"/>
<dbReference type="OMA" id="PCQMCAG"/>
<name>A0A4T0IGJ3_WALIC</name>
<evidence type="ECO:0000256" key="4">
    <source>
        <dbReference type="SAM" id="MobiDB-lite"/>
    </source>
</evidence>
<keyword evidence="1" id="KW-0479">Metal-binding</keyword>
<dbReference type="GO" id="GO:0005737">
    <property type="term" value="C:cytoplasm"/>
    <property type="evidence" value="ECO:0007669"/>
    <property type="project" value="TreeGrafter"/>
</dbReference>
<dbReference type="Gene3D" id="3.40.140.10">
    <property type="entry name" value="Cytidine Deaminase, domain 2"/>
    <property type="match status" value="1"/>
</dbReference>
<dbReference type="GO" id="GO:0002100">
    <property type="term" value="P:tRNA wobble adenosine to inosine editing"/>
    <property type="evidence" value="ECO:0007669"/>
    <property type="project" value="TreeGrafter"/>
</dbReference>
<evidence type="ECO:0000256" key="3">
    <source>
        <dbReference type="ARBA" id="ARBA00022833"/>
    </source>
</evidence>
<organism evidence="6 7">
    <name type="scientific">Wallemia ichthyophaga</name>
    <dbReference type="NCBI Taxonomy" id="245174"/>
    <lineage>
        <taxon>Eukaryota</taxon>
        <taxon>Fungi</taxon>
        <taxon>Dikarya</taxon>
        <taxon>Basidiomycota</taxon>
        <taxon>Wallemiomycotina</taxon>
        <taxon>Wallemiomycetes</taxon>
        <taxon>Wallemiales</taxon>
        <taxon>Wallemiaceae</taxon>
        <taxon>Wallemia</taxon>
    </lineage>
</organism>
<feature type="compositionally biased region" description="Low complexity" evidence="4">
    <location>
        <begin position="205"/>
        <end position="214"/>
    </location>
</feature>
<dbReference type="EMBL" id="SPOF01000005">
    <property type="protein sequence ID" value="TIB16052.1"/>
    <property type="molecule type" value="Genomic_DNA"/>
</dbReference>
<dbReference type="PANTHER" id="PTHR11079">
    <property type="entry name" value="CYTOSINE DEAMINASE FAMILY MEMBER"/>
    <property type="match status" value="1"/>
</dbReference>
<feature type="compositionally biased region" description="Low complexity" evidence="4">
    <location>
        <begin position="224"/>
        <end position="234"/>
    </location>
</feature>
<dbReference type="PANTHER" id="PTHR11079:SF149">
    <property type="entry name" value="TRNA-SPECIFIC ADENOSINE DEAMINASE 2"/>
    <property type="match status" value="1"/>
</dbReference>
<dbReference type="PROSITE" id="PS51747">
    <property type="entry name" value="CYT_DCMP_DEAMINASES_2"/>
    <property type="match status" value="1"/>
</dbReference>
<dbReference type="Pfam" id="PF00383">
    <property type="entry name" value="dCMP_cyt_deam_1"/>
    <property type="match status" value="1"/>
</dbReference>
<dbReference type="InterPro" id="IPR016193">
    <property type="entry name" value="Cytidine_deaminase-like"/>
</dbReference>
<keyword evidence="2" id="KW-0378">Hydrolase</keyword>
<dbReference type="InterPro" id="IPR016192">
    <property type="entry name" value="APOBEC/CMP_deaminase_Zn-bd"/>
</dbReference>
<keyword evidence="3" id="KW-0862">Zinc</keyword>
<evidence type="ECO:0000313" key="7">
    <source>
        <dbReference type="Proteomes" id="UP000306954"/>
    </source>
</evidence>
<dbReference type="GO" id="GO:0005634">
    <property type="term" value="C:nucleus"/>
    <property type="evidence" value="ECO:0007669"/>
    <property type="project" value="TreeGrafter"/>
</dbReference>
<dbReference type="InterPro" id="IPR002125">
    <property type="entry name" value="CMP_dCMP_dom"/>
</dbReference>
<feature type="region of interest" description="Disordered" evidence="4">
    <location>
        <begin position="194"/>
        <end position="234"/>
    </location>
</feature>
<sequence>MATYIPADVQTPIDKHWMRLALQMAQEAYDASEIPVGCVFVEQTEPATALHTQTQGYGRMIAKSRNRTNELRNATLHAELEAIGQILRTSDDHSLLHRTTLYVTIEPCIMCASALRQVGINHVVYGAGNERFGGCGSVVPINDEPLLKYQKAYTALGGVFRDEAIMLLRRFYMTENSNAPQPRKKQTRILKTEIPPVPPTSRMHTPNGSVVPSPSNTPTPSPVPVSFTPTLENV</sequence>
<dbReference type="GO" id="GO:0008270">
    <property type="term" value="F:zinc ion binding"/>
    <property type="evidence" value="ECO:0007669"/>
    <property type="project" value="InterPro"/>
</dbReference>
<dbReference type="GO" id="GO:0052717">
    <property type="term" value="F:tRNA-specific adenosine-34 deaminase activity"/>
    <property type="evidence" value="ECO:0007669"/>
    <property type="project" value="TreeGrafter"/>
</dbReference>
<dbReference type="OrthoDB" id="1701769at2759"/>
<protein>
    <recommendedName>
        <fullName evidence="5">CMP/dCMP-type deaminase domain-containing protein</fullName>
    </recommendedName>
</protein>
<evidence type="ECO:0000256" key="1">
    <source>
        <dbReference type="ARBA" id="ARBA00022723"/>
    </source>
</evidence>
<reference evidence="6 7" key="1">
    <citation type="submission" date="2019-03" db="EMBL/GenBank/DDBJ databases">
        <title>Sequencing 23 genomes of Wallemia ichthyophaga.</title>
        <authorList>
            <person name="Gostincar C."/>
        </authorList>
    </citation>
    <scope>NUCLEOTIDE SEQUENCE [LARGE SCALE GENOMIC DNA]</scope>
    <source>
        <strain evidence="6 7">EXF-8621</strain>
    </source>
</reference>
<feature type="domain" description="CMP/dCMP-type deaminase" evidence="5">
    <location>
        <begin position="12"/>
        <end position="146"/>
    </location>
</feature>
<evidence type="ECO:0000256" key="2">
    <source>
        <dbReference type="ARBA" id="ARBA00022801"/>
    </source>
</evidence>
<dbReference type="Proteomes" id="UP000306954">
    <property type="component" value="Unassembled WGS sequence"/>
</dbReference>
<accession>A0A4T0IGJ3</accession>
<dbReference type="CDD" id="cd01285">
    <property type="entry name" value="nucleoside_deaminase"/>
    <property type="match status" value="1"/>
</dbReference>
<dbReference type="SUPFAM" id="SSF53927">
    <property type="entry name" value="Cytidine deaminase-like"/>
    <property type="match status" value="1"/>
</dbReference>
<proteinExistence type="predicted"/>
<gene>
    <name evidence="6" type="ORF">E3P90_00613</name>
</gene>
<evidence type="ECO:0000313" key="6">
    <source>
        <dbReference type="EMBL" id="TIB16052.1"/>
    </source>
</evidence>
<evidence type="ECO:0000259" key="5">
    <source>
        <dbReference type="PROSITE" id="PS51747"/>
    </source>
</evidence>